<evidence type="ECO:0000313" key="3">
    <source>
        <dbReference type="Proteomes" id="UP000663829"/>
    </source>
</evidence>
<name>A0A814WAX3_9BILA</name>
<organism evidence="1 3">
    <name type="scientific">Didymodactylos carnosus</name>
    <dbReference type="NCBI Taxonomy" id="1234261"/>
    <lineage>
        <taxon>Eukaryota</taxon>
        <taxon>Metazoa</taxon>
        <taxon>Spiralia</taxon>
        <taxon>Gnathifera</taxon>
        <taxon>Rotifera</taxon>
        <taxon>Eurotatoria</taxon>
        <taxon>Bdelloidea</taxon>
        <taxon>Philodinida</taxon>
        <taxon>Philodinidae</taxon>
        <taxon>Didymodactylos</taxon>
    </lineage>
</organism>
<dbReference type="AlphaFoldDB" id="A0A814WAX3"/>
<accession>A0A814WAX3</accession>
<gene>
    <name evidence="1" type="ORF">GPM918_LOCUS23667</name>
    <name evidence="2" type="ORF">SRO942_LOCUS23666</name>
</gene>
<evidence type="ECO:0000313" key="2">
    <source>
        <dbReference type="EMBL" id="CAF3964483.1"/>
    </source>
</evidence>
<dbReference type="Proteomes" id="UP000681722">
    <property type="component" value="Unassembled WGS sequence"/>
</dbReference>
<dbReference type="EMBL" id="CAJOBC010008546">
    <property type="protein sequence ID" value="CAF3964483.1"/>
    <property type="molecule type" value="Genomic_DNA"/>
</dbReference>
<evidence type="ECO:0008006" key="4">
    <source>
        <dbReference type="Google" id="ProtNLM"/>
    </source>
</evidence>
<dbReference type="EMBL" id="CAJNOQ010008545">
    <property type="protein sequence ID" value="CAF1199947.1"/>
    <property type="molecule type" value="Genomic_DNA"/>
</dbReference>
<dbReference type="Proteomes" id="UP000663829">
    <property type="component" value="Unassembled WGS sequence"/>
</dbReference>
<evidence type="ECO:0000313" key="1">
    <source>
        <dbReference type="EMBL" id="CAF1199947.1"/>
    </source>
</evidence>
<protein>
    <recommendedName>
        <fullName evidence="4">G domain-containing protein</fullName>
    </recommendedName>
</protein>
<dbReference type="OrthoDB" id="66726at2759"/>
<reference evidence="1" key="1">
    <citation type="submission" date="2021-02" db="EMBL/GenBank/DDBJ databases">
        <authorList>
            <person name="Nowell W R."/>
        </authorList>
    </citation>
    <scope>NUCLEOTIDE SEQUENCE</scope>
</reference>
<proteinExistence type="predicted"/>
<comment type="caution">
    <text evidence="1">The sequence shown here is derived from an EMBL/GenBank/DDBJ whole genome shotgun (WGS) entry which is preliminary data.</text>
</comment>
<keyword evidence="3" id="KW-1185">Reference proteome</keyword>
<sequence length="297" mass="33629">MINDKYRLLTGQGFDAQWQSAVNNNDDVFVISVIGNSRVGKSLIVKAFSLENENSPTAAPPEVDDLLVSTTGNIGCYESRNMSEGTSKTLVLDYEGEDSGLPLMLRLRRHMHGSDKQNERRKFVKESFSKLAYILGNIVILVGKDELNNFSYVERCSKFAKRAAAGVKDCEHLPVLIIIQNMSMSQTKCNSDLLIARFLECHGNSMNMMELYTYFSDIFCFRLPITSNQTWDKVTGKFGSQIFQDNIDLLKTKIKEIYHQHVQQQRLITHMQWLFMMDSVLETVSDGGTVSLVILLA</sequence>